<dbReference type="GO" id="GO:0016020">
    <property type="term" value="C:membrane"/>
    <property type="evidence" value="ECO:0007669"/>
    <property type="project" value="UniProtKB-SubCell"/>
</dbReference>
<reference evidence="7 8" key="1">
    <citation type="submission" date="2019-07" db="EMBL/GenBank/DDBJ databases">
        <title>Novel species of Flavobacterium.</title>
        <authorList>
            <person name="Liu Q."/>
            <person name="Xin Y.-H."/>
        </authorList>
    </citation>
    <scope>NUCLEOTIDE SEQUENCE [LARGE SCALE GENOMIC DNA]</scope>
    <source>
        <strain evidence="7 8">LB3P56</strain>
    </source>
</reference>
<keyword evidence="4 5" id="KW-0472">Membrane</keyword>
<dbReference type="InterPro" id="IPR007016">
    <property type="entry name" value="O-antigen_ligase-rel_domated"/>
</dbReference>
<feature type="transmembrane region" description="Helical" evidence="5">
    <location>
        <begin position="234"/>
        <end position="252"/>
    </location>
</feature>
<keyword evidence="3 5" id="KW-1133">Transmembrane helix</keyword>
<dbReference type="RefSeq" id="WP_144072196.1">
    <property type="nucleotide sequence ID" value="NZ_VJZR01000032.1"/>
</dbReference>
<evidence type="ECO:0000313" key="8">
    <source>
        <dbReference type="Proteomes" id="UP000318585"/>
    </source>
</evidence>
<feature type="transmembrane region" description="Helical" evidence="5">
    <location>
        <begin position="106"/>
        <end position="125"/>
    </location>
</feature>
<keyword evidence="2 5" id="KW-0812">Transmembrane</keyword>
<keyword evidence="7" id="KW-0436">Ligase</keyword>
<feature type="transmembrane region" description="Helical" evidence="5">
    <location>
        <begin position="320"/>
        <end position="338"/>
    </location>
</feature>
<organism evidence="7 8">
    <name type="scientific">Flavobacterium franklandianum</name>
    <dbReference type="NCBI Taxonomy" id="2594430"/>
    <lineage>
        <taxon>Bacteria</taxon>
        <taxon>Pseudomonadati</taxon>
        <taxon>Bacteroidota</taxon>
        <taxon>Flavobacteriia</taxon>
        <taxon>Flavobacteriales</taxon>
        <taxon>Flavobacteriaceae</taxon>
        <taxon>Flavobacterium</taxon>
    </lineage>
</organism>
<feature type="transmembrane region" description="Helical" evidence="5">
    <location>
        <begin position="165"/>
        <end position="185"/>
    </location>
</feature>
<feature type="transmembrane region" description="Helical" evidence="5">
    <location>
        <begin position="382"/>
        <end position="401"/>
    </location>
</feature>
<dbReference type="Pfam" id="PF04932">
    <property type="entry name" value="Wzy_C"/>
    <property type="match status" value="1"/>
</dbReference>
<sequence length="411" mass="47501">MKSNIYKSVLFLYIIIIPYYGTFNIKVKTVLFSPLLFLVLFNDFSFPKYIYNNRVIKSFALFFLFCLITSISSSNIELSLEQLVQYSLYFLFSFILLKYTETTGLNVIYLAFGFSILTSIVIAYFQFIGLTKFYIYNINDLNDNTMMHRDAFENIRAWGSFGNSLSLSCYLSVIGIVVSVFLLSIKKQFNVYYSLFFFSITFFGIIISGGRTACIAFLLCYFFASMLIKKNKSVFVVILIIFCFFSFSDMFMDSQIFSRFLDSKDDFKEGRYDNWIKGINVFYDNPIIGCGPGNLNASLQNQNHLHNSKVRLFIGGHVESVYVTILATYGIFGAFLYFNTIYSSLKLFKIKKGIIHNPYKISLLFGWMVMLINMVTNPAIIIDIRLGLVLFLLLILPVSIIKKENLLFRRI</sequence>
<dbReference type="OrthoDB" id="871774at2"/>
<protein>
    <submittedName>
        <fullName evidence="7">O-antigen ligase family protein</fullName>
    </submittedName>
</protein>
<dbReference type="PANTHER" id="PTHR37422:SF13">
    <property type="entry name" value="LIPOPOLYSACCHARIDE BIOSYNTHESIS PROTEIN PA4999-RELATED"/>
    <property type="match status" value="1"/>
</dbReference>
<dbReference type="InterPro" id="IPR051533">
    <property type="entry name" value="WaaL-like"/>
</dbReference>
<feature type="transmembrane region" description="Helical" evidence="5">
    <location>
        <begin position="359"/>
        <end position="376"/>
    </location>
</feature>
<feature type="transmembrane region" description="Helical" evidence="5">
    <location>
        <begin position="30"/>
        <end position="50"/>
    </location>
</feature>
<dbReference type="EMBL" id="VJZR01000032">
    <property type="protein sequence ID" value="TRX15851.1"/>
    <property type="molecule type" value="Genomic_DNA"/>
</dbReference>
<dbReference type="PANTHER" id="PTHR37422">
    <property type="entry name" value="TEICHURONIC ACID BIOSYNTHESIS PROTEIN TUAE"/>
    <property type="match status" value="1"/>
</dbReference>
<evidence type="ECO:0000313" key="7">
    <source>
        <dbReference type="EMBL" id="TRX15851.1"/>
    </source>
</evidence>
<evidence type="ECO:0000259" key="6">
    <source>
        <dbReference type="Pfam" id="PF04932"/>
    </source>
</evidence>
<feature type="domain" description="O-antigen ligase-related" evidence="6">
    <location>
        <begin position="197"/>
        <end position="338"/>
    </location>
</feature>
<evidence type="ECO:0000256" key="3">
    <source>
        <dbReference type="ARBA" id="ARBA00022989"/>
    </source>
</evidence>
<gene>
    <name evidence="7" type="ORF">FNW17_16060</name>
</gene>
<keyword evidence="8" id="KW-1185">Reference proteome</keyword>
<feature type="transmembrane region" description="Helical" evidence="5">
    <location>
        <begin position="191"/>
        <end position="222"/>
    </location>
</feature>
<dbReference type="GO" id="GO:0016874">
    <property type="term" value="F:ligase activity"/>
    <property type="evidence" value="ECO:0007669"/>
    <property type="project" value="UniProtKB-KW"/>
</dbReference>
<name>A0A553C5P1_9FLAO</name>
<evidence type="ECO:0000256" key="5">
    <source>
        <dbReference type="SAM" id="Phobius"/>
    </source>
</evidence>
<feature type="transmembrane region" description="Helical" evidence="5">
    <location>
        <begin position="6"/>
        <end position="23"/>
    </location>
</feature>
<dbReference type="AlphaFoldDB" id="A0A553C5P1"/>
<evidence type="ECO:0000256" key="2">
    <source>
        <dbReference type="ARBA" id="ARBA00022692"/>
    </source>
</evidence>
<proteinExistence type="predicted"/>
<dbReference type="Proteomes" id="UP000318585">
    <property type="component" value="Unassembled WGS sequence"/>
</dbReference>
<accession>A0A553C5P1</accession>
<evidence type="ECO:0000256" key="4">
    <source>
        <dbReference type="ARBA" id="ARBA00023136"/>
    </source>
</evidence>
<evidence type="ECO:0000256" key="1">
    <source>
        <dbReference type="ARBA" id="ARBA00004141"/>
    </source>
</evidence>
<feature type="transmembrane region" description="Helical" evidence="5">
    <location>
        <begin position="56"/>
        <end position="76"/>
    </location>
</feature>
<comment type="caution">
    <text evidence="7">The sequence shown here is derived from an EMBL/GenBank/DDBJ whole genome shotgun (WGS) entry which is preliminary data.</text>
</comment>
<comment type="subcellular location">
    <subcellularLocation>
        <location evidence="1">Membrane</location>
        <topology evidence="1">Multi-pass membrane protein</topology>
    </subcellularLocation>
</comment>